<protein>
    <submittedName>
        <fullName evidence="1">Uncharacterized protein</fullName>
    </submittedName>
</protein>
<proteinExistence type="predicted"/>
<evidence type="ECO:0000313" key="1">
    <source>
        <dbReference type="EMBL" id="JAD71578.1"/>
    </source>
</evidence>
<reference evidence="1" key="2">
    <citation type="journal article" date="2015" name="Data Brief">
        <title>Shoot transcriptome of the giant reed, Arundo donax.</title>
        <authorList>
            <person name="Barrero R.A."/>
            <person name="Guerrero F.D."/>
            <person name="Moolhuijzen P."/>
            <person name="Goolsby J.A."/>
            <person name="Tidwell J."/>
            <person name="Bellgard S.E."/>
            <person name="Bellgard M.I."/>
        </authorList>
    </citation>
    <scope>NUCLEOTIDE SEQUENCE</scope>
    <source>
        <tissue evidence="1">Shoot tissue taken approximately 20 cm above the soil surface</tissue>
    </source>
</reference>
<reference evidence="1" key="1">
    <citation type="submission" date="2014-09" db="EMBL/GenBank/DDBJ databases">
        <authorList>
            <person name="Magalhaes I.L.F."/>
            <person name="Oliveira U."/>
            <person name="Santos F.R."/>
            <person name="Vidigal T.H.D.A."/>
            <person name="Brescovit A.D."/>
            <person name="Santos A.J."/>
        </authorList>
    </citation>
    <scope>NUCLEOTIDE SEQUENCE</scope>
    <source>
        <tissue evidence="1">Shoot tissue taken approximately 20 cm above the soil surface</tissue>
    </source>
</reference>
<accession>A0A0A9CAV3</accession>
<sequence length="45" mass="5393">MSWYTCCFYSKPPKATLCVEHPIPLARRWKPLIKNQPHIHVFELL</sequence>
<dbReference type="AlphaFoldDB" id="A0A0A9CAV3"/>
<organism evidence="1">
    <name type="scientific">Arundo donax</name>
    <name type="common">Giant reed</name>
    <name type="synonym">Donax arundinaceus</name>
    <dbReference type="NCBI Taxonomy" id="35708"/>
    <lineage>
        <taxon>Eukaryota</taxon>
        <taxon>Viridiplantae</taxon>
        <taxon>Streptophyta</taxon>
        <taxon>Embryophyta</taxon>
        <taxon>Tracheophyta</taxon>
        <taxon>Spermatophyta</taxon>
        <taxon>Magnoliopsida</taxon>
        <taxon>Liliopsida</taxon>
        <taxon>Poales</taxon>
        <taxon>Poaceae</taxon>
        <taxon>PACMAD clade</taxon>
        <taxon>Arundinoideae</taxon>
        <taxon>Arundineae</taxon>
        <taxon>Arundo</taxon>
    </lineage>
</organism>
<dbReference type="EMBL" id="GBRH01226317">
    <property type="protein sequence ID" value="JAD71578.1"/>
    <property type="molecule type" value="Transcribed_RNA"/>
</dbReference>
<name>A0A0A9CAV3_ARUDO</name>